<dbReference type="Pfam" id="PF00924">
    <property type="entry name" value="MS_channel_2nd"/>
    <property type="match status" value="1"/>
</dbReference>
<evidence type="ECO:0000256" key="7">
    <source>
        <dbReference type="SAM" id="MobiDB-lite"/>
    </source>
</evidence>
<evidence type="ECO:0000256" key="2">
    <source>
        <dbReference type="ARBA" id="ARBA00008017"/>
    </source>
</evidence>
<evidence type="ECO:0000256" key="8">
    <source>
        <dbReference type="SAM" id="Phobius"/>
    </source>
</evidence>
<organism evidence="11 12">
    <name type="scientific">Halorussus limi</name>
    <dbReference type="NCBI Taxonomy" id="2938695"/>
    <lineage>
        <taxon>Archaea</taxon>
        <taxon>Methanobacteriati</taxon>
        <taxon>Methanobacteriota</taxon>
        <taxon>Stenosarchaea group</taxon>
        <taxon>Halobacteria</taxon>
        <taxon>Halobacteriales</taxon>
        <taxon>Haladaptataceae</taxon>
        <taxon>Halorussus</taxon>
    </lineage>
</organism>
<feature type="region of interest" description="Disordered" evidence="7">
    <location>
        <begin position="277"/>
        <end position="296"/>
    </location>
</feature>
<dbReference type="InterPro" id="IPR010920">
    <property type="entry name" value="LSM_dom_sf"/>
</dbReference>
<protein>
    <submittedName>
        <fullName evidence="11">Mechanosensitive ion channel family protein</fullName>
    </submittedName>
</protein>
<evidence type="ECO:0000313" key="11">
    <source>
        <dbReference type="EMBL" id="UPV73706.1"/>
    </source>
</evidence>
<dbReference type="Gene3D" id="1.10.287.1260">
    <property type="match status" value="1"/>
</dbReference>
<dbReference type="SUPFAM" id="SSF50182">
    <property type="entry name" value="Sm-like ribonucleoproteins"/>
    <property type="match status" value="1"/>
</dbReference>
<dbReference type="InterPro" id="IPR011066">
    <property type="entry name" value="MscS_channel_C_sf"/>
</dbReference>
<evidence type="ECO:0000256" key="5">
    <source>
        <dbReference type="ARBA" id="ARBA00022989"/>
    </source>
</evidence>
<keyword evidence="4 8" id="KW-0812">Transmembrane</keyword>
<dbReference type="GO" id="GO:0005886">
    <property type="term" value="C:plasma membrane"/>
    <property type="evidence" value="ECO:0007669"/>
    <property type="project" value="UniProtKB-SubCell"/>
</dbReference>
<keyword evidence="3" id="KW-1003">Cell membrane</keyword>
<comment type="similarity">
    <text evidence="2">Belongs to the MscS (TC 1.A.23) family.</text>
</comment>
<dbReference type="AlphaFoldDB" id="A0A8U0HSN3"/>
<feature type="domain" description="Mechanosensitive ion channel MscS C-terminal" evidence="10">
    <location>
        <begin position="186"/>
        <end position="268"/>
    </location>
</feature>
<gene>
    <name evidence="11" type="ORF">M0R89_14305</name>
</gene>
<dbReference type="GO" id="GO:0008381">
    <property type="term" value="F:mechanosensitive monoatomic ion channel activity"/>
    <property type="evidence" value="ECO:0007669"/>
    <property type="project" value="InterPro"/>
</dbReference>
<evidence type="ECO:0000313" key="12">
    <source>
        <dbReference type="Proteomes" id="UP000830729"/>
    </source>
</evidence>
<evidence type="ECO:0000256" key="4">
    <source>
        <dbReference type="ARBA" id="ARBA00022692"/>
    </source>
</evidence>
<comment type="subcellular location">
    <subcellularLocation>
        <location evidence="1">Cell membrane</location>
        <topology evidence="1">Multi-pass membrane protein</topology>
    </subcellularLocation>
</comment>
<evidence type="ECO:0000259" key="9">
    <source>
        <dbReference type="Pfam" id="PF00924"/>
    </source>
</evidence>
<evidence type="ECO:0000256" key="1">
    <source>
        <dbReference type="ARBA" id="ARBA00004651"/>
    </source>
</evidence>
<sequence>MQLDPLQDPVDTPEEAYREVLLPFGKFALAFLAVYLVGRFLVEPAANRIVRQRNPNNPTILDAFRRYLRLVVIVIGVAFGMAAGGYGQVLTNSTLIVAAATLAIGVAGQEVIGALISGLFLVVNPNFNVGDWIAWGDREGVVEAISFRTTRVRTENNETVTVPNTELTTSTIVSQYGRAEFRVSEEVGIAYDDDVEEAMSLLAEAATSHAAVMSDPEPRVYFSEFGDDELVLHVQFWIRNPTRQDILRIRSEFGLAVKSKFEAAGITISPAAERELSGDLRVEESATGGKAPADER</sequence>
<dbReference type="SUPFAM" id="SSF82689">
    <property type="entry name" value="Mechanosensitive channel protein MscS (YggB), C-terminal domain"/>
    <property type="match status" value="1"/>
</dbReference>
<dbReference type="InterPro" id="IPR023408">
    <property type="entry name" value="MscS_beta-dom_sf"/>
</dbReference>
<dbReference type="PANTHER" id="PTHR30221:SF1">
    <property type="entry name" value="SMALL-CONDUCTANCE MECHANOSENSITIVE CHANNEL"/>
    <property type="match status" value="1"/>
</dbReference>
<feature type="domain" description="Mechanosensitive ion channel MscS" evidence="9">
    <location>
        <begin position="111"/>
        <end position="173"/>
    </location>
</feature>
<feature type="transmembrane region" description="Helical" evidence="8">
    <location>
        <begin position="20"/>
        <end position="42"/>
    </location>
</feature>
<dbReference type="InterPro" id="IPR049278">
    <property type="entry name" value="MS_channel_C"/>
</dbReference>
<name>A0A8U0HSN3_9EURY</name>
<dbReference type="GeneID" id="72186394"/>
<accession>A0A8U0HSN3</accession>
<dbReference type="Proteomes" id="UP000830729">
    <property type="component" value="Chromosome"/>
</dbReference>
<keyword evidence="6 8" id="KW-0472">Membrane</keyword>
<feature type="transmembrane region" description="Helical" evidence="8">
    <location>
        <begin position="95"/>
        <end position="123"/>
    </location>
</feature>
<dbReference type="Gene3D" id="2.30.30.60">
    <property type="match status" value="1"/>
</dbReference>
<keyword evidence="5 8" id="KW-1133">Transmembrane helix</keyword>
<dbReference type="InterPro" id="IPR045275">
    <property type="entry name" value="MscS_archaea/bacteria_type"/>
</dbReference>
<evidence type="ECO:0000256" key="6">
    <source>
        <dbReference type="ARBA" id="ARBA00023136"/>
    </source>
</evidence>
<dbReference type="Pfam" id="PF21082">
    <property type="entry name" value="MS_channel_3rd"/>
    <property type="match status" value="1"/>
</dbReference>
<dbReference type="KEGG" id="halx:M0R89_14305"/>
<dbReference type="EMBL" id="CP096659">
    <property type="protein sequence ID" value="UPV73706.1"/>
    <property type="molecule type" value="Genomic_DNA"/>
</dbReference>
<feature type="transmembrane region" description="Helical" evidence="8">
    <location>
        <begin position="67"/>
        <end position="89"/>
    </location>
</feature>
<evidence type="ECO:0000256" key="3">
    <source>
        <dbReference type="ARBA" id="ARBA00022475"/>
    </source>
</evidence>
<keyword evidence="12" id="KW-1185">Reference proteome</keyword>
<evidence type="ECO:0000259" key="10">
    <source>
        <dbReference type="Pfam" id="PF21082"/>
    </source>
</evidence>
<dbReference type="Gene3D" id="3.30.70.100">
    <property type="match status" value="1"/>
</dbReference>
<proteinExistence type="inferred from homology"/>
<dbReference type="InterPro" id="IPR006685">
    <property type="entry name" value="MscS_channel_2nd"/>
</dbReference>
<dbReference type="RefSeq" id="WP_248649758.1">
    <property type="nucleotide sequence ID" value="NZ_CP096659.1"/>
</dbReference>
<reference evidence="11 12" key="1">
    <citation type="submission" date="2022-04" db="EMBL/GenBank/DDBJ databases">
        <title>Diverse halophilic archaea isolated from saline environments.</title>
        <authorList>
            <person name="Cui H.-L."/>
        </authorList>
    </citation>
    <scope>NUCLEOTIDE SEQUENCE [LARGE SCALE GENOMIC DNA]</scope>
    <source>
        <strain evidence="11 12">XZYJT49</strain>
    </source>
</reference>
<dbReference type="PANTHER" id="PTHR30221">
    <property type="entry name" value="SMALL-CONDUCTANCE MECHANOSENSITIVE CHANNEL"/>
    <property type="match status" value="1"/>
</dbReference>